<dbReference type="VEuPathDB" id="TriTrypDB:LINF_110014400"/>
<dbReference type="GO" id="GO:0005737">
    <property type="term" value="C:cytoplasm"/>
    <property type="evidence" value="ECO:0007669"/>
    <property type="project" value="UniProtKB-ARBA"/>
</dbReference>
<dbReference type="Gene3D" id="3.30.530.20">
    <property type="match status" value="1"/>
</dbReference>
<dbReference type="eggNOG" id="KOG2761">
    <property type="taxonomic scope" value="Eukaryota"/>
</dbReference>
<protein>
    <recommendedName>
        <fullName evidence="1">START domain-containing protein</fullName>
    </recommendedName>
</protein>
<dbReference type="SUPFAM" id="SSF55961">
    <property type="entry name" value="Bet v1-like"/>
    <property type="match status" value="1"/>
</dbReference>
<evidence type="ECO:0000313" key="3">
    <source>
        <dbReference type="Proteomes" id="UP000008153"/>
    </source>
</evidence>
<dbReference type="Proteomes" id="UP000008153">
    <property type="component" value="Chromosome 11"/>
</dbReference>
<sequence>MHSGAAPPSLPPSTLFRSMVQQTHTHNIHTDRQTHRRVCVCVLTEHSRTHETAVAFSSVLFVSCFACPPPSTLISPSHQAHRVCTCPNTMGKEKRTVAAPHKADSTASPTAPEIVKYMTPFSFSGETLEAAGRVYRLPSRADFYTFRAFADSLDGFTLSYNRANEVMVWEKKLPNEPMHVIKVFGIFAKTKDNPSGGATPRELYNLLQDPIFREQWDEYRQEAFRVSSLSANTDIGYYAAKSPMPLVANRDFVNQRMWHEAGRDEYVIFNTSVPHSTVPPTYQKDAHRNKHGPYVRAISKLTGYLIRPWKNPKSGEVEGASLTYITQTDPGGWIPVSLTNYIATKFAPNTMKNVAQALPKFRLWLKEQLEAGTYTKDWDLTPEWWVEDGSDDAVKNETVEFAIKKWSEESAMK</sequence>
<dbReference type="PANTHER" id="PTHR19308">
    <property type="entry name" value="PHOSPHATIDYLCHOLINE TRANSFER PROTEIN"/>
    <property type="match status" value="1"/>
</dbReference>
<accession>A4HUZ7</accession>
<dbReference type="InterPro" id="IPR023393">
    <property type="entry name" value="START-like_dom_sf"/>
</dbReference>
<dbReference type="SMART" id="SM00234">
    <property type="entry name" value="START"/>
    <property type="match status" value="1"/>
</dbReference>
<dbReference type="InterPro" id="IPR002913">
    <property type="entry name" value="START_lipid-bd_dom"/>
</dbReference>
<dbReference type="EMBL" id="FR796443">
    <property type="protein sequence ID" value="CAM66260.1"/>
    <property type="molecule type" value="Genomic_DNA"/>
</dbReference>
<dbReference type="PANTHER" id="PTHR19308:SF40">
    <property type="entry name" value="START DOMAIN-CONTAINING PROTEIN"/>
    <property type="match status" value="1"/>
</dbReference>
<dbReference type="AlphaFoldDB" id="A4HUZ7"/>
<reference evidence="2 3" key="2">
    <citation type="journal article" date="2011" name="Genome Res.">
        <title>Chromosome and gene copy number variation allow major structural change between species and strains of Leishmania.</title>
        <authorList>
            <person name="Rogers M.B."/>
            <person name="Hilley J.D."/>
            <person name="Dickens N.J."/>
            <person name="Wilkes J."/>
            <person name="Bates P.A."/>
            <person name="Depledge D.P."/>
            <person name="Harris D."/>
            <person name="Her Y."/>
            <person name="Herzyk P."/>
            <person name="Imamura H."/>
            <person name="Otto T.D."/>
            <person name="Sanders M."/>
            <person name="Seeger K."/>
            <person name="Dujardin J.C."/>
            <person name="Berriman M."/>
            <person name="Smith D.F."/>
            <person name="Hertz-Fowler C."/>
            <person name="Mottram J.C."/>
        </authorList>
    </citation>
    <scope>NUCLEOTIDE SEQUENCE [LARGE SCALE GENOMIC DNA]</scope>
    <source>
        <strain evidence="2 3">JPCM5</strain>
    </source>
</reference>
<dbReference type="InterPro" id="IPR041951">
    <property type="entry name" value="STARD10_START"/>
</dbReference>
<dbReference type="GO" id="GO:0008289">
    <property type="term" value="F:lipid binding"/>
    <property type="evidence" value="ECO:0007669"/>
    <property type="project" value="InterPro"/>
</dbReference>
<keyword evidence="3" id="KW-1185">Reference proteome</keyword>
<gene>
    <name evidence="2" type="ORF">LINJ_11_0880</name>
</gene>
<dbReference type="SMR" id="A4HUZ7"/>
<dbReference type="FunFam" id="3.30.530.20:FF:000091">
    <property type="entry name" value="Uncharacterized protein"/>
    <property type="match status" value="1"/>
</dbReference>
<proteinExistence type="predicted"/>
<dbReference type="RefSeq" id="XP_001463888.1">
    <property type="nucleotide sequence ID" value="XM_001463851.1"/>
</dbReference>
<dbReference type="KEGG" id="lif:LINJ_11_0880"/>
<dbReference type="PROSITE" id="PS50848">
    <property type="entry name" value="START"/>
    <property type="match status" value="1"/>
</dbReference>
<organism evidence="2 3">
    <name type="scientific">Leishmania infantum</name>
    <dbReference type="NCBI Taxonomy" id="5671"/>
    <lineage>
        <taxon>Eukaryota</taxon>
        <taxon>Discoba</taxon>
        <taxon>Euglenozoa</taxon>
        <taxon>Kinetoplastea</taxon>
        <taxon>Metakinetoplastina</taxon>
        <taxon>Trypanosomatida</taxon>
        <taxon>Trypanosomatidae</taxon>
        <taxon>Leishmaniinae</taxon>
        <taxon>Leishmania</taxon>
    </lineage>
</organism>
<evidence type="ECO:0000313" key="2">
    <source>
        <dbReference type="EMBL" id="CAM66260.1"/>
    </source>
</evidence>
<dbReference type="Pfam" id="PF01852">
    <property type="entry name" value="START"/>
    <property type="match status" value="1"/>
</dbReference>
<dbReference type="CDD" id="cd08871">
    <property type="entry name" value="START_STARD10-like"/>
    <property type="match status" value="1"/>
</dbReference>
<dbReference type="GeneID" id="5067266"/>
<reference evidence="2 3" key="1">
    <citation type="journal article" date="2007" name="Nat. Genet.">
        <title>Comparative genomic analysis of three Leishmania species that cause diverse human disease.</title>
        <authorList>
            <person name="Peacock C.S."/>
            <person name="Seeger K."/>
            <person name="Harris D."/>
            <person name="Murphy L."/>
            <person name="Ruiz J.C."/>
            <person name="Quail M.A."/>
            <person name="Peters N."/>
            <person name="Adlem E."/>
            <person name="Tivey A."/>
            <person name="Aslett M."/>
            <person name="Kerhornou A."/>
            <person name="Ivens A."/>
            <person name="Fraser A."/>
            <person name="Rajandream M.A."/>
            <person name="Carver T."/>
            <person name="Norbertczak H."/>
            <person name="Chillingworth T."/>
            <person name="Hance Z."/>
            <person name="Jagels K."/>
            <person name="Moule S."/>
            <person name="Ormond D."/>
            <person name="Rutter S."/>
            <person name="Squares R."/>
            <person name="Whitehead S."/>
            <person name="Rabbinowitsch E."/>
            <person name="Arrowsmith C."/>
            <person name="White B."/>
            <person name="Thurston S."/>
            <person name="Bringaud F."/>
            <person name="Baldauf S.L."/>
            <person name="Faulconbridge A."/>
            <person name="Jeffares D."/>
            <person name="Depledge D.P."/>
            <person name="Oyola S.O."/>
            <person name="Hilley J.D."/>
            <person name="Brito L.O."/>
            <person name="Tosi L.R."/>
            <person name="Barrell B."/>
            <person name="Cruz A.K."/>
            <person name="Mottram J.C."/>
            <person name="Smith D.F."/>
            <person name="Berriman M."/>
        </authorList>
    </citation>
    <scope>NUCLEOTIDE SEQUENCE [LARGE SCALE GENOMIC DNA]</scope>
    <source>
        <strain evidence="2 3">JPCM5</strain>
    </source>
</reference>
<name>A4HUZ7_LEIIN</name>
<dbReference type="OMA" id="CRMECKD"/>
<dbReference type="InParanoid" id="A4HUZ7"/>
<evidence type="ECO:0000259" key="1">
    <source>
        <dbReference type="PROSITE" id="PS50848"/>
    </source>
</evidence>
<dbReference type="InterPro" id="IPR051213">
    <property type="entry name" value="START_lipid_transfer"/>
</dbReference>
<feature type="domain" description="START" evidence="1">
    <location>
        <begin position="169"/>
        <end position="363"/>
    </location>
</feature>